<keyword evidence="2" id="KW-1185">Reference proteome</keyword>
<protein>
    <submittedName>
        <fullName evidence="1">Uncharacterized protein</fullName>
    </submittedName>
</protein>
<organism evidence="1 2">
    <name type="scientific">Gymnopus androsaceus JB14</name>
    <dbReference type="NCBI Taxonomy" id="1447944"/>
    <lineage>
        <taxon>Eukaryota</taxon>
        <taxon>Fungi</taxon>
        <taxon>Dikarya</taxon>
        <taxon>Basidiomycota</taxon>
        <taxon>Agaricomycotina</taxon>
        <taxon>Agaricomycetes</taxon>
        <taxon>Agaricomycetidae</taxon>
        <taxon>Agaricales</taxon>
        <taxon>Marasmiineae</taxon>
        <taxon>Omphalotaceae</taxon>
        <taxon>Gymnopus</taxon>
    </lineage>
</organism>
<sequence length="93" mass="10860">MAPLHPLHPQSNPNHLCLELGIEDACAYTTCNSNYNDEEKAIMEKVLVEMRAKTKKEYDLKFSPLFKHYHEEMCQQAWKLIAPLQTLTIEQEQ</sequence>
<evidence type="ECO:0000313" key="2">
    <source>
        <dbReference type="Proteomes" id="UP000799118"/>
    </source>
</evidence>
<dbReference type="EMBL" id="ML769590">
    <property type="protein sequence ID" value="KAE9392687.1"/>
    <property type="molecule type" value="Genomic_DNA"/>
</dbReference>
<name>A0A6A4H6A5_9AGAR</name>
<accession>A0A6A4H6A5</accession>
<proteinExistence type="predicted"/>
<dbReference type="AlphaFoldDB" id="A0A6A4H6A5"/>
<reference evidence="1" key="1">
    <citation type="journal article" date="2019" name="Environ. Microbiol.">
        <title>Fungal ecological strategies reflected in gene transcription - a case study of two litter decomposers.</title>
        <authorList>
            <person name="Barbi F."/>
            <person name="Kohler A."/>
            <person name="Barry K."/>
            <person name="Baskaran P."/>
            <person name="Daum C."/>
            <person name="Fauchery L."/>
            <person name="Ihrmark K."/>
            <person name="Kuo A."/>
            <person name="LaButti K."/>
            <person name="Lipzen A."/>
            <person name="Morin E."/>
            <person name="Grigoriev I.V."/>
            <person name="Henrissat B."/>
            <person name="Lindahl B."/>
            <person name="Martin F."/>
        </authorList>
    </citation>
    <scope>NUCLEOTIDE SEQUENCE</scope>
    <source>
        <strain evidence="1">JB14</strain>
    </source>
</reference>
<gene>
    <name evidence="1" type="ORF">BT96DRAFT_1000150</name>
</gene>
<evidence type="ECO:0000313" key="1">
    <source>
        <dbReference type="EMBL" id="KAE9392687.1"/>
    </source>
</evidence>
<dbReference type="Proteomes" id="UP000799118">
    <property type="component" value="Unassembled WGS sequence"/>
</dbReference>